<feature type="domain" description="N-acetyltransferase" evidence="1">
    <location>
        <begin position="13"/>
        <end position="175"/>
    </location>
</feature>
<sequence length="177" mass="19088">MTADQPVLHTERLTLVPLTGAHLEAAVELDADPEVLKHLGGRALTRAEAEAAHERRLAAAGEGLGYWAGLAGTGFVGWWLLRPPHGPDQPPVAGEADLGFRLRRDRWRRGYAVEGARRLIRYGFADLGLDRVFAQTAAGNTASRATMAAAGLTFVREFASGGDGDTEVEYEIKRSGR</sequence>
<dbReference type="SUPFAM" id="SSF55729">
    <property type="entry name" value="Acyl-CoA N-acyltransferases (Nat)"/>
    <property type="match status" value="1"/>
</dbReference>
<dbReference type="Proteomes" id="UP001144096">
    <property type="component" value="Unassembled WGS sequence"/>
</dbReference>
<accession>A0A9X2SJ18</accession>
<dbReference type="InterPro" id="IPR000182">
    <property type="entry name" value="GNAT_dom"/>
</dbReference>
<organism evidence="2 3">
    <name type="scientific">Amycolatopsis iheyensis</name>
    <dbReference type="NCBI Taxonomy" id="2945988"/>
    <lineage>
        <taxon>Bacteria</taxon>
        <taxon>Bacillati</taxon>
        <taxon>Actinomycetota</taxon>
        <taxon>Actinomycetes</taxon>
        <taxon>Pseudonocardiales</taxon>
        <taxon>Pseudonocardiaceae</taxon>
        <taxon>Amycolatopsis</taxon>
    </lineage>
</organism>
<dbReference type="AlphaFoldDB" id="A0A9X2SJ18"/>
<dbReference type="Pfam" id="PF13302">
    <property type="entry name" value="Acetyltransf_3"/>
    <property type="match status" value="1"/>
</dbReference>
<proteinExistence type="predicted"/>
<reference evidence="2" key="1">
    <citation type="submission" date="2022-06" db="EMBL/GenBank/DDBJ databases">
        <title>Amycolatopsis iheyaensis sp. nov., a new species of the genus Amycolatopsis isolated from soil in Iheya island, Japan.</title>
        <authorList>
            <person name="Ngamcharungchit C."/>
            <person name="Kanto H."/>
            <person name="Take A."/>
            <person name="Intra B."/>
            <person name="Matsumoto A."/>
            <person name="Panbangred W."/>
            <person name="Inahashi Y."/>
        </authorList>
    </citation>
    <scope>NUCLEOTIDE SEQUENCE</scope>
    <source>
        <strain evidence="2">OK19-0408</strain>
    </source>
</reference>
<comment type="caution">
    <text evidence="2">The sequence shown here is derived from an EMBL/GenBank/DDBJ whole genome shotgun (WGS) entry which is preliminary data.</text>
</comment>
<dbReference type="InterPro" id="IPR051531">
    <property type="entry name" value="N-acetyltransferase"/>
</dbReference>
<dbReference type="PANTHER" id="PTHR43792">
    <property type="entry name" value="GNAT FAMILY, PUTATIVE (AFU_ORTHOLOGUE AFUA_3G00765)-RELATED-RELATED"/>
    <property type="match status" value="1"/>
</dbReference>
<dbReference type="EMBL" id="JAMXQV010000002">
    <property type="protein sequence ID" value="MCR6482381.1"/>
    <property type="molecule type" value="Genomic_DNA"/>
</dbReference>
<dbReference type="PANTHER" id="PTHR43792:SF16">
    <property type="entry name" value="N-ACETYLTRANSFERASE DOMAIN-CONTAINING PROTEIN"/>
    <property type="match status" value="1"/>
</dbReference>
<dbReference type="RefSeq" id="WP_257919007.1">
    <property type="nucleotide sequence ID" value="NZ_JAMXQV010000002.1"/>
</dbReference>
<protein>
    <submittedName>
        <fullName evidence="2">GNAT family N-acetyltransferase</fullName>
    </submittedName>
</protein>
<evidence type="ECO:0000313" key="2">
    <source>
        <dbReference type="EMBL" id="MCR6482381.1"/>
    </source>
</evidence>
<name>A0A9X2SJ18_9PSEU</name>
<evidence type="ECO:0000259" key="1">
    <source>
        <dbReference type="PROSITE" id="PS51186"/>
    </source>
</evidence>
<gene>
    <name evidence="2" type="ORF">M8542_06110</name>
</gene>
<dbReference type="InterPro" id="IPR016181">
    <property type="entry name" value="Acyl_CoA_acyltransferase"/>
</dbReference>
<dbReference type="PROSITE" id="PS51186">
    <property type="entry name" value="GNAT"/>
    <property type="match status" value="1"/>
</dbReference>
<dbReference type="GO" id="GO:0016747">
    <property type="term" value="F:acyltransferase activity, transferring groups other than amino-acyl groups"/>
    <property type="evidence" value="ECO:0007669"/>
    <property type="project" value="InterPro"/>
</dbReference>
<evidence type="ECO:0000313" key="3">
    <source>
        <dbReference type="Proteomes" id="UP001144096"/>
    </source>
</evidence>
<dbReference type="Gene3D" id="3.40.630.30">
    <property type="match status" value="1"/>
</dbReference>
<keyword evidence="3" id="KW-1185">Reference proteome</keyword>